<reference evidence="1" key="1">
    <citation type="submission" date="2021-02" db="EMBL/GenBank/DDBJ databases">
        <authorList>
            <person name="Dougan E. K."/>
            <person name="Rhodes N."/>
            <person name="Thang M."/>
            <person name="Chan C."/>
        </authorList>
    </citation>
    <scope>NUCLEOTIDE SEQUENCE</scope>
</reference>
<evidence type="ECO:0000313" key="1">
    <source>
        <dbReference type="EMBL" id="CAE8590150.1"/>
    </source>
</evidence>
<sequence length="99" mass="10871">AGDGCSVVEITYDGLFASLERSTMDQVHSAMERLADERGRQFVRGLPMSLLHGVGASEDDICARAVALEAQRLVFWPQSIWYPLPDDGPLGIHFGVLVR</sequence>
<dbReference type="Proteomes" id="UP000654075">
    <property type="component" value="Unassembled WGS sequence"/>
</dbReference>
<dbReference type="EMBL" id="CAJNNV010004089">
    <property type="protein sequence ID" value="CAE8590150.1"/>
    <property type="molecule type" value="Genomic_DNA"/>
</dbReference>
<feature type="non-terminal residue" evidence="1">
    <location>
        <position position="1"/>
    </location>
</feature>
<name>A0A813DV00_POLGL</name>
<accession>A0A813DV00</accession>
<organism evidence="1 2">
    <name type="scientific">Polarella glacialis</name>
    <name type="common">Dinoflagellate</name>
    <dbReference type="NCBI Taxonomy" id="89957"/>
    <lineage>
        <taxon>Eukaryota</taxon>
        <taxon>Sar</taxon>
        <taxon>Alveolata</taxon>
        <taxon>Dinophyceae</taxon>
        <taxon>Suessiales</taxon>
        <taxon>Suessiaceae</taxon>
        <taxon>Polarella</taxon>
    </lineage>
</organism>
<keyword evidence="2" id="KW-1185">Reference proteome</keyword>
<feature type="non-terminal residue" evidence="1">
    <location>
        <position position="99"/>
    </location>
</feature>
<protein>
    <submittedName>
        <fullName evidence="1">Uncharacterized protein</fullName>
    </submittedName>
</protein>
<dbReference type="AlphaFoldDB" id="A0A813DV00"/>
<proteinExistence type="predicted"/>
<evidence type="ECO:0000313" key="2">
    <source>
        <dbReference type="Proteomes" id="UP000654075"/>
    </source>
</evidence>
<gene>
    <name evidence="1" type="ORF">PGLA1383_LOCUS8875</name>
</gene>
<comment type="caution">
    <text evidence="1">The sequence shown here is derived from an EMBL/GenBank/DDBJ whole genome shotgun (WGS) entry which is preliminary data.</text>
</comment>